<keyword evidence="7" id="KW-0547">Nucleotide-binding</keyword>
<feature type="domain" description="Mur ligase central" evidence="11">
    <location>
        <begin position="117"/>
        <end position="329"/>
    </location>
</feature>
<dbReference type="EMBL" id="CP128400">
    <property type="protein sequence ID" value="WJW68982.1"/>
    <property type="molecule type" value="Genomic_DNA"/>
</dbReference>
<evidence type="ECO:0000256" key="5">
    <source>
        <dbReference type="ARBA" id="ARBA00023306"/>
    </source>
</evidence>
<evidence type="ECO:0000256" key="2">
    <source>
        <dbReference type="ARBA" id="ARBA00022618"/>
    </source>
</evidence>
<evidence type="ECO:0000256" key="6">
    <source>
        <dbReference type="ARBA" id="ARBA00023316"/>
    </source>
</evidence>
<dbReference type="InterPro" id="IPR035911">
    <property type="entry name" value="MurE/MurF_N"/>
</dbReference>
<evidence type="ECO:0000256" key="3">
    <source>
        <dbReference type="ARBA" id="ARBA00022960"/>
    </source>
</evidence>
<keyword evidence="7" id="KW-0067">ATP-binding</keyword>
<keyword evidence="4 7" id="KW-0573">Peptidoglycan synthesis</keyword>
<proteinExistence type="inferred from homology"/>
<dbReference type="EC" id="6.3.2.-" evidence="7"/>
<dbReference type="InterPro" id="IPR036615">
    <property type="entry name" value="Mur_ligase_C_dom_sf"/>
</dbReference>
<sequence>MKLSNLLEALPSFELLSHQSAASNEITSVVYSSREVTQDALFVAVVGFHTDGHFFIADALSKGATAIVGTNRAKLENYLDSAKDIAFILVEDERTALAHLTACLHDYPAQKLGVIGVTGTDGKTTTTFLISALLDAACLSNGLMGTVDFKIGSRRWSNATRQTTPEAAEVQSLLSQMVTENIRYAILESTSHALALRKLVDCFYDIAVLTNITHEHLEFHDTFENYRLAKSQLFSYLNEGSSKPFLSFPKTAIVNADDPHAGIFREAAGDKPQHLTYGIKNRADVFATDIYASVTSLEYTLNTPKGLIPLKLKLAGDFNVYNSLAAASVGLVLGISLEQIKAGLESVSGVPGRMEVIEEGQPFSVIVDYAHTPESLAKVLNILRPLTSSKLIVVFGSAGERDRAKRPMQGAIAATHADFAVFTNEDPRLEDENFILDEIAAGAETNGWHNGQQFLKIPDRRTAIEAAFSRAKAGDTVLLAGKGHEQSIIIGTEKVPWDERDAARAAIKKFIA</sequence>
<dbReference type="SUPFAM" id="SSF63418">
    <property type="entry name" value="MurE/MurF N-terminal domain"/>
    <property type="match status" value="1"/>
</dbReference>
<protein>
    <recommendedName>
        <fullName evidence="7">UDP-N-acetylmuramyl-tripeptide synthetase</fullName>
        <ecNumber evidence="7">6.3.2.-</ecNumber>
    </recommendedName>
    <alternativeName>
        <fullName evidence="7">UDP-MurNAc-tripeptide synthetase</fullName>
    </alternativeName>
</protein>
<dbReference type="SUPFAM" id="SSF53244">
    <property type="entry name" value="MurD-like peptide ligases, peptide-binding domain"/>
    <property type="match status" value="1"/>
</dbReference>
<dbReference type="Pfam" id="PF01225">
    <property type="entry name" value="Mur_ligase"/>
    <property type="match status" value="1"/>
</dbReference>
<dbReference type="HAMAP" id="MF_00208">
    <property type="entry name" value="MurE"/>
    <property type="match status" value="1"/>
</dbReference>
<dbReference type="Gene3D" id="3.40.1390.10">
    <property type="entry name" value="MurE/MurF, N-terminal domain"/>
    <property type="match status" value="1"/>
</dbReference>
<comment type="cofactor">
    <cofactor evidence="7">
        <name>Mg(2+)</name>
        <dbReference type="ChEBI" id="CHEBI:18420"/>
    </cofactor>
</comment>
<reference evidence="12" key="1">
    <citation type="journal article" date="2024" name="Nature">
        <title>Anoxygenic phototroph of the Chloroflexota uses a type I reaction centre.</title>
        <authorList>
            <person name="Tsuji J.M."/>
            <person name="Shaw N.A."/>
            <person name="Nagashima S."/>
            <person name="Venkiteswaran J.J."/>
            <person name="Schiff S.L."/>
            <person name="Watanabe T."/>
            <person name="Fukui M."/>
            <person name="Hanada S."/>
            <person name="Tank M."/>
            <person name="Neufeld J.D."/>
        </authorList>
    </citation>
    <scope>NUCLEOTIDE SEQUENCE</scope>
    <source>
        <strain evidence="12">L227-S17</strain>
    </source>
</reference>
<organism evidence="12 13">
    <name type="scientific">Candidatus Chlorohelix allophototropha</name>
    <dbReference type="NCBI Taxonomy" id="3003348"/>
    <lineage>
        <taxon>Bacteria</taxon>
        <taxon>Bacillati</taxon>
        <taxon>Chloroflexota</taxon>
        <taxon>Chloroflexia</taxon>
        <taxon>Candidatus Chloroheliales</taxon>
        <taxon>Candidatus Chloroheliaceae</taxon>
        <taxon>Candidatus Chlorohelix</taxon>
    </lineage>
</organism>
<dbReference type="NCBIfam" id="TIGR01085">
    <property type="entry name" value="murE"/>
    <property type="match status" value="1"/>
</dbReference>
<dbReference type="InterPro" id="IPR000713">
    <property type="entry name" value="Mur_ligase_N"/>
</dbReference>
<dbReference type="Gene3D" id="3.90.190.20">
    <property type="entry name" value="Mur ligase, C-terminal domain"/>
    <property type="match status" value="1"/>
</dbReference>
<evidence type="ECO:0000259" key="11">
    <source>
        <dbReference type="Pfam" id="PF08245"/>
    </source>
</evidence>
<feature type="binding site" evidence="7">
    <location>
        <position position="162"/>
    </location>
    <ligand>
        <name>UDP-N-acetyl-alpha-D-muramoyl-L-alanyl-D-glutamate</name>
        <dbReference type="ChEBI" id="CHEBI:83900"/>
    </ligand>
</feature>
<dbReference type="PANTHER" id="PTHR23135:SF4">
    <property type="entry name" value="UDP-N-ACETYLMURAMOYL-L-ALANYL-D-GLUTAMATE--2,6-DIAMINOPIMELATE LIGASE MURE HOMOLOG, CHLOROPLASTIC"/>
    <property type="match status" value="1"/>
</dbReference>
<evidence type="ECO:0000259" key="9">
    <source>
        <dbReference type="Pfam" id="PF01225"/>
    </source>
</evidence>
<evidence type="ECO:0000313" key="13">
    <source>
        <dbReference type="Proteomes" id="UP001431572"/>
    </source>
</evidence>
<keyword evidence="7 12" id="KW-0436">Ligase</keyword>
<comment type="subcellular location">
    <subcellularLocation>
        <location evidence="7 8">Cytoplasm</location>
    </subcellularLocation>
</comment>
<keyword evidence="2 7" id="KW-0132">Cell division</keyword>
<keyword evidence="13" id="KW-1185">Reference proteome</keyword>
<feature type="binding site" evidence="7">
    <location>
        <begin position="119"/>
        <end position="125"/>
    </location>
    <ligand>
        <name>ATP</name>
        <dbReference type="ChEBI" id="CHEBI:30616"/>
    </ligand>
</feature>
<dbReference type="SUPFAM" id="SSF53623">
    <property type="entry name" value="MurD-like peptide ligases, catalytic domain"/>
    <property type="match status" value="1"/>
</dbReference>
<comment type="pathway">
    <text evidence="7 8">Cell wall biogenesis; peptidoglycan biosynthesis.</text>
</comment>
<evidence type="ECO:0000256" key="8">
    <source>
        <dbReference type="RuleBase" id="RU004135"/>
    </source>
</evidence>
<feature type="modified residue" description="N6-carboxylysine" evidence="7">
    <location>
        <position position="230"/>
    </location>
</feature>
<evidence type="ECO:0000259" key="10">
    <source>
        <dbReference type="Pfam" id="PF02875"/>
    </source>
</evidence>
<dbReference type="InterPro" id="IPR005761">
    <property type="entry name" value="UDP-N-AcMur-Glu-dNH2Pim_ligase"/>
</dbReference>
<feature type="binding site" evidence="7">
    <location>
        <position position="33"/>
    </location>
    <ligand>
        <name>UDP-N-acetyl-alpha-D-muramoyl-L-alanyl-D-glutamate</name>
        <dbReference type="ChEBI" id="CHEBI:83900"/>
    </ligand>
</feature>
<comment type="similarity">
    <text evidence="1 7">Belongs to the MurCDEF family. MurE subfamily.</text>
</comment>
<dbReference type="RefSeq" id="WP_341470885.1">
    <property type="nucleotide sequence ID" value="NZ_CP128400.1"/>
</dbReference>
<dbReference type="Gene3D" id="3.40.1190.10">
    <property type="entry name" value="Mur-like, catalytic domain"/>
    <property type="match status" value="1"/>
</dbReference>
<comment type="PTM">
    <text evidence="7">Carboxylation is probably crucial for Mg(2+) binding and, consequently, for the gamma-phosphate positioning of ATP.</text>
</comment>
<evidence type="ECO:0000256" key="7">
    <source>
        <dbReference type="HAMAP-Rule" id="MF_00208"/>
    </source>
</evidence>
<comment type="function">
    <text evidence="7">Catalyzes the addition of an amino acid to the nucleotide precursor UDP-N-acetylmuramoyl-L-alanyl-D-glutamate (UMAG) in the biosynthesis of bacterial cell-wall peptidoglycan.</text>
</comment>
<gene>
    <name evidence="7" type="primary">murE</name>
    <name evidence="12" type="ORF">OZ401_002573</name>
</gene>
<dbReference type="InterPro" id="IPR004101">
    <property type="entry name" value="Mur_ligase_C"/>
</dbReference>
<feature type="domain" description="Mur ligase C-terminal" evidence="10">
    <location>
        <begin position="352"/>
        <end position="483"/>
    </location>
</feature>
<dbReference type="Proteomes" id="UP001431572">
    <property type="component" value="Chromosome 2"/>
</dbReference>
<keyword evidence="3 7" id="KW-0133">Cell shape</keyword>
<dbReference type="InterPro" id="IPR036565">
    <property type="entry name" value="Mur-like_cat_sf"/>
</dbReference>
<dbReference type="PANTHER" id="PTHR23135">
    <property type="entry name" value="MUR LIGASE FAMILY MEMBER"/>
    <property type="match status" value="1"/>
</dbReference>
<evidence type="ECO:0000256" key="4">
    <source>
        <dbReference type="ARBA" id="ARBA00022984"/>
    </source>
</evidence>
<dbReference type="NCBIfam" id="NF001126">
    <property type="entry name" value="PRK00139.1-4"/>
    <property type="match status" value="1"/>
</dbReference>
<dbReference type="InterPro" id="IPR013221">
    <property type="entry name" value="Mur_ligase_cen"/>
</dbReference>
<dbReference type="Pfam" id="PF02875">
    <property type="entry name" value="Mur_ligase_C"/>
    <property type="match status" value="1"/>
</dbReference>
<accession>A0ABY9B782</accession>
<evidence type="ECO:0000256" key="1">
    <source>
        <dbReference type="ARBA" id="ARBA00005898"/>
    </source>
</evidence>
<dbReference type="GO" id="GO:0008765">
    <property type="term" value="F:UDP-N-acetylmuramoylalanyl-D-glutamate-2,6-diaminopimelate ligase activity"/>
    <property type="evidence" value="ECO:0007669"/>
    <property type="project" value="UniProtKB-EC"/>
</dbReference>
<feature type="binding site" evidence="7">
    <location>
        <begin position="163"/>
        <end position="164"/>
    </location>
    <ligand>
        <name>UDP-N-acetyl-alpha-D-muramoyl-L-alanyl-D-glutamate</name>
        <dbReference type="ChEBI" id="CHEBI:83900"/>
    </ligand>
</feature>
<feature type="binding site" evidence="7">
    <location>
        <position position="190"/>
    </location>
    <ligand>
        <name>UDP-N-acetyl-alpha-D-muramoyl-L-alanyl-D-glutamate</name>
        <dbReference type="ChEBI" id="CHEBI:83900"/>
    </ligand>
</feature>
<keyword evidence="5 7" id="KW-0131">Cell cycle</keyword>
<dbReference type="Pfam" id="PF08245">
    <property type="entry name" value="Mur_ligase_M"/>
    <property type="match status" value="1"/>
</dbReference>
<name>A0ABY9B782_9CHLR</name>
<keyword evidence="6 7" id="KW-0961">Cell wall biogenesis/degradation</keyword>
<feature type="domain" description="Mur ligase N-terminal catalytic" evidence="9">
    <location>
        <begin position="25"/>
        <end position="101"/>
    </location>
</feature>
<comment type="caution">
    <text evidence="7">Lacks conserved residue(s) required for the propagation of feature annotation.</text>
</comment>
<keyword evidence="7" id="KW-0963">Cytoplasm</keyword>
<keyword evidence="7" id="KW-0460">Magnesium</keyword>
<evidence type="ECO:0000313" key="12">
    <source>
        <dbReference type="EMBL" id="WJW68982.1"/>
    </source>
</evidence>